<dbReference type="InterPro" id="IPR036249">
    <property type="entry name" value="Thioredoxin-like_sf"/>
</dbReference>
<comment type="caution">
    <text evidence="2">The sequence shown here is derived from an EMBL/GenBank/DDBJ whole genome shotgun (WGS) entry which is preliminary data.</text>
</comment>
<reference evidence="2" key="1">
    <citation type="submission" date="2022-07" db="EMBL/GenBank/DDBJ databases">
        <title>Phylogenomic reconstructions and comparative analyses of Kickxellomycotina fungi.</title>
        <authorList>
            <person name="Reynolds N.K."/>
            <person name="Stajich J.E."/>
            <person name="Barry K."/>
            <person name="Grigoriev I.V."/>
            <person name="Crous P."/>
            <person name="Smith M.E."/>
        </authorList>
    </citation>
    <scope>NUCLEOTIDE SEQUENCE</scope>
    <source>
        <strain evidence="2">IMI 214461</strain>
    </source>
</reference>
<dbReference type="Gene3D" id="3.40.30.10">
    <property type="entry name" value="Glutaredoxin"/>
    <property type="match status" value="1"/>
</dbReference>
<feature type="domain" description="GST N-terminal" evidence="1">
    <location>
        <begin position="7"/>
        <end position="72"/>
    </location>
</feature>
<evidence type="ECO:0000313" key="3">
    <source>
        <dbReference type="Proteomes" id="UP001150907"/>
    </source>
</evidence>
<dbReference type="OrthoDB" id="414243at2759"/>
<sequence length="72" mass="7957">MSSASAPSFTLRYFPAPGLSETIRLLLTAAKVNWQEEHPEWPAEKSNQLFGRLPVLIEKSTSGEPDLVISES</sequence>
<protein>
    <recommendedName>
        <fullName evidence="1">GST N-terminal domain-containing protein</fullName>
    </recommendedName>
</protein>
<dbReference type="Proteomes" id="UP001150907">
    <property type="component" value="Unassembled WGS sequence"/>
</dbReference>
<evidence type="ECO:0000259" key="1">
    <source>
        <dbReference type="PROSITE" id="PS50404"/>
    </source>
</evidence>
<dbReference type="EMBL" id="JANBQF010000233">
    <property type="protein sequence ID" value="KAJ2003279.1"/>
    <property type="molecule type" value="Genomic_DNA"/>
</dbReference>
<organism evidence="2 3">
    <name type="scientific">Coemansia thaxteri</name>
    <dbReference type="NCBI Taxonomy" id="2663907"/>
    <lineage>
        <taxon>Eukaryota</taxon>
        <taxon>Fungi</taxon>
        <taxon>Fungi incertae sedis</taxon>
        <taxon>Zoopagomycota</taxon>
        <taxon>Kickxellomycotina</taxon>
        <taxon>Kickxellomycetes</taxon>
        <taxon>Kickxellales</taxon>
        <taxon>Kickxellaceae</taxon>
        <taxon>Coemansia</taxon>
    </lineage>
</organism>
<dbReference type="AlphaFoldDB" id="A0A9W8EHV4"/>
<keyword evidence="3" id="KW-1185">Reference proteome</keyword>
<dbReference type="PROSITE" id="PS50404">
    <property type="entry name" value="GST_NTER"/>
    <property type="match status" value="1"/>
</dbReference>
<proteinExistence type="predicted"/>
<dbReference type="SUPFAM" id="SSF52833">
    <property type="entry name" value="Thioredoxin-like"/>
    <property type="match status" value="1"/>
</dbReference>
<dbReference type="InterPro" id="IPR004045">
    <property type="entry name" value="Glutathione_S-Trfase_N"/>
</dbReference>
<gene>
    <name evidence="2" type="ORF">H4R26_003152</name>
</gene>
<accession>A0A9W8EHV4</accession>
<name>A0A9W8EHV4_9FUNG</name>
<evidence type="ECO:0000313" key="2">
    <source>
        <dbReference type="EMBL" id="KAJ2003279.1"/>
    </source>
</evidence>
<feature type="non-terminal residue" evidence="2">
    <location>
        <position position="72"/>
    </location>
</feature>